<protein>
    <recommendedName>
        <fullName evidence="4">DUF4760 domain-containing protein</fullName>
    </recommendedName>
</protein>
<organism evidence="2 3">
    <name type="scientific">Plantactinospora endophytica</name>
    <dbReference type="NCBI Taxonomy" id="673535"/>
    <lineage>
        <taxon>Bacteria</taxon>
        <taxon>Bacillati</taxon>
        <taxon>Actinomycetota</taxon>
        <taxon>Actinomycetes</taxon>
        <taxon>Micromonosporales</taxon>
        <taxon>Micromonosporaceae</taxon>
        <taxon>Plantactinospora</taxon>
    </lineage>
</organism>
<keyword evidence="3" id="KW-1185">Reference proteome</keyword>
<dbReference type="RefSeq" id="WP_203866709.1">
    <property type="nucleotide sequence ID" value="NZ_BONW01000013.1"/>
</dbReference>
<dbReference type="EMBL" id="BONW01000013">
    <property type="protein sequence ID" value="GIG88223.1"/>
    <property type="molecule type" value="Genomic_DNA"/>
</dbReference>
<sequence length="203" mass="21878">MRIWESALLTVLGGLMAAGAGLLAAVLQGRQAARARAEQQSREDRYRLHQDRVAAYLDFHLSASNARGVMQDVTGETEEADAERRAARNATQHSYVMVMLIGGAETIAAARRTMVYIDGVVFRREPFDAPAWSDIIGGFQQAARYDLTGHRDLAEIWRMVDWPPPPPRGHPGHGSGVPGADPELQHAEPDGGRPGSSAGTSGA</sequence>
<dbReference type="Proteomes" id="UP000646749">
    <property type="component" value="Unassembled WGS sequence"/>
</dbReference>
<evidence type="ECO:0000313" key="2">
    <source>
        <dbReference type="EMBL" id="GIG88223.1"/>
    </source>
</evidence>
<name>A0ABQ4E0H9_9ACTN</name>
<comment type="caution">
    <text evidence="2">The sequence shown here is derived from an EMBL/GenBank/DDBJ whole genome shotgun (WGS) entry which is preliminary data.</text>
</comment>
<reference evidence="2 3" key="1">
    <citation type="submission" date="2021-01" db="EMBL/GenBank/DDBJ databases">
        <title>Whole genome shotgun sequence of Plantactinospora endophytica NBRC 110450.</title>
        <authorList>
            <person name="Komaki H."/>
            <person name="Tamura T."/>
        </authorList>
    </citation>
    <scope>NUCLEOTIDE SEQUENCE [LARGE SCALE GENOMIC DNA]</scope>
    <source>
        <strain evidence="2 3">NBRC 110450</strain>
    </source>
</reference>
<gene>
    <name evidence="2" type="ORF">Pen02_31590</name>
</gene>
<accession>A0ABQ4E0H9</accession>
<evidence type="ECO:0000313" key="3">
    <source>
        <dbReference type="Proteomes" id="UP000646749"/>
    </source>
</evidence>
<evidence type="ECO:0008006" key="4">
    <source>
        <dbReference type="Google" id="ProtNLM"/>
    </source>
</evidence>
<feature type="region of interest" description="Disordered" evidence="1">
    <location>
        <begin position="162"/>
        <end position="203"/>
    </location>
</feature>
<evidence type="ECO:0000256" key="1">
    <source>
        <dbReference type="SAM" id="MobiDB-lite"/>
    </source>
</evidence>
<proteinExistence type="predicted"/>